<dbReference type="Pfam" id="PF00448">
    <property type="entry name" value="SRP54"/>
    <property type="match status" value="1"/>
</dbReference>
<feature type="domain" description="AAA+ ATPase" evidence="15">
    <location>
        <begin position="204"/>
        <end position="350"/>
    </location>
</feature>
<dbReference type="EMBL" id="SLUN01000015">
    <property type="protein sequence ID" value="TCL66562.1"/>
    <property type="molecule type" value="Genomic_DNA"/>
</dbReference>
<keyword evidence="10" id="KW-0472">Membrane</keyword>
<dbReference type="PANTHER" id="PTHR43134:SF3">
    <property type="entry name" value="FLAGELLAR BIOSYNTHESIS PROTEIN FLHF"/>
    <property type="match status" value="1"/>
</dbReference>
<feature type="coiled-coil region" evidence="14">
    <location>
        <begin position="130"/>
        <end position="160"/>
    </location>
</feature>
<comment type="caution">
    <text evidence="17">The sequence shown here is derived from an EMBL/GenBank/DDBJ whole genome shotgun (WGS) entry which is preliminary data.</text>
</comment>
<dbReference type="GO" id="GO:0003924">
    <property type="term" value="F:GTPase activity"/>
    <property type="evidence" value="ECO:0007669"/>
    <property type="project" value="UniProtKB-UniRule"/>
</dbReference>
<dbReference type="InterPro" id="IPR000897">
    <property type="entry name" value="SRP54_GTPase_dom"/>
</dbReference>
<dbReference type="InterPro" id="IPR020006">
    <property type="entry name" value="FlhF"/>
</dbReference>
<keyword evidence="8" id="KW-0653">Protein transport</keyword>
<evidence type="ECO:0000256" key="6">
    <source>
        <dbReference type="ARBA" id="ARBA00022741"/>
    </source>
</evidence>
<dbReference type="GO" id="GO:0005525">
    <property type="term" value="F:GTP binding"/>
    <property type="evidence" value="ECO:0007669"/>
    <property type="project" value="UniProtKB-UniRule"/>
</dbReference>
<keyword evidence="17" id="KW-0282">Flagellum</keyword>
<comment type="similarity">
    <text evidence="2">Belongs to the GTP-binding SRP family.</text>
</comment>
<dbReference type="SMART" id="SM00382">
    <property type="entry name" value="AAA"/>
    <property type="match status" value="1"/>
</dbReference>
<evidence type="ECO:0000256" key="2">
    <source>
        <dbReference type="ARBA" id="ARBA00008531"/>
    </source>
</evidence>
<evidence type="ECO:0000259" key="16">
    <source>
        <dbReference type="SMART" id="SM00962"/>
    </source>
</evidence>
<dbReference type="NCBIfam" id="TIGR03499">
    <property type="entry name" value="FlhF"/>
    <property type="match status" value="1"/>
</dbReference>
<dbReference type="GO" id="GO:0015031">
    <property type="term" value="P:protein transport"/>
    <property type="evidence" value="ECO:0007669"/>
    <property type="project" value="UniProtKB-KW"/>
</dbReference>
<organism evidence="17 18">
    <name type="scientific">Hydrogenispora ethanolica</name>
    <dbReference type="NCBI Taxonomy" id="1082276"/>
    <lineage>
        <taxon>Bacteria</taxon>
        <taxon>Bacillati</taxon>
        <taxon>Bacillota</taxon>
        <taxon>Hydrogenispora</taxon>
    </lineage>
</organism>
<evidence type="ECO:0000256" key="10">
    <source>
        <dbReference type="ARBA" id="ARBA00023136"/>
    </source>
</evidence>
<keyword evidence="6" id="KW-0547">Nucleotide-binding</keyword>
<evidence type="ECO:0000256" key="3">
    <source>
        <dbReference type="ARBA" id="ARBA00014919"/>
    </source>
</evidence>
<evidence type="ECO:0000256" key="9">
    <source>
        <dbReference type="ARBA" id="ARBA00023134"/>
    </source>
</evidence>
<evidence type="ECO:0000256" key="5">
    <source>
        <dbReference type="ARBA" id="ARBA00022475"/>
    </source>
</evidence>
<evidence type="ECO:0000259" key="15">
    <source>
        <dbReference type="SMART" id="SM00382"/>
    </source>
</evidence>
<keyword evidence="17" id="KW-0969">Cilium</keyword>
<protein>
    <recommendedName>
        <fullName evidence="3 13">Flagellar biosynthesis protein FlhF</fullName>
    </recommendedName>
</protein>
<dbReference type="Proteomes" id="UP000295008">
    <property type="component" value="Unassembled WGS sequence"/>
</dbReference>
<dbReference type="GO" id="GO:0006614">
    <property type="term" value="P:SRP-dependent cotranslational protein targeting to membrane"/>
    <property type="evidence" value="ECO:0007669"/>
    <property type="project" value="UniProtKB-UniRule"/>
</dbReference>
<dbReference type="Gene3D" id="1.20.120.1380">
    <property type="entry name" value="Flagellar FlhF biosynthesis protein, N domain"/>
    <property type="match status" value="1"/>
</dbReference>
<dbReference type="CDD" id="cd17873">
    <property type="entry name" value="FlhF"/>
    <property type="match status" value="1"/>
</dbReference>
<evidence type="ECO:0000256" key="11">
    <source>
        <dbReference type="ARBA" id="ARBA00023225"/>
    </source>
</evidence>
<sequence length="401" mass="44332">MKVKRYVAGTIQEAIARVKSDLGRNAIILHTKQFKEGGFLGLFAERRFEVIAAVDENAAKAQLTGNSEASGRDPAVYPALRAEAAGGETAERSFAAAEERRQLTGEPLLQTLQSELGDLKKLIMKVTTPLEEAAEKNSSLAAARKQLRELQLEEDVIDELLLQIPNHVLNNPNVSEKIVLARCGHALVNSLQFDGGIQQGDPQKQQIVAFIGPTGVGKTTTIAKLAANFSLYHGRKVGLVTLDTFRIAAVEHLKTYGDIINLPVEVIYSEDDFDRALEKLRECDLILVDTAGRSPYNQLMLNDLKRFLSHPEINQIMLVISATTQYHDMQKIVERFSLISFTHLIFSKLDETDHIGPIINLAWKNKIPLAYLTTGQNVPDDIELANPARLISHLYKGAVHG</sequence>
<keyword evidence="18" id="KW-1185">Reference proteome</keyword>
<proteinExistence type="inferred from homology"/>
<dbReference type="AlphaFoldDB" id="A0A4R1RLD2"/>
<dbReference type="InterPro" id="IPR027417">
    <property type="entry name" value="P-loop_NTPase"/>
</dbReference>
<evidence type="ECO:0000256" key="4">
    <source>
        <dbReference type="ARBA" id="ARBA00022448"/>
    </source>
</evidence>
<dbReference type="OrthoDB" id="9778554at2"/>
<gene>
    <name evidence="17" type="ORF">EDC14_1015105</name>
</gene>
<dbReference type="InterPro" id="IPR047040">
    <property type="entry name" value="FlhF__GTPase_dom"/>
</dbReference>
<dbReference type="GO" id="GO:0044781">
    <property type="term" value="P:bacterial-type flagellum organization"/>
    <property type="evidence" value="ECO:0007669"/>
    <property type="project" value="UniProtKB-UniRule"/>
</dbReference>
<dbReference type="SMART" id="SM00962">
    <property type="entry name" value="SRP54"/>
    <property type="match status" value="1"/>
</dbReference>
<keyword evidence="17" id="KW-0966">Cell projection</keyword>
<dbReference type="Gene3D" id="3.40.50.300">
    <property type="entry name" value="P-loop containing nucleotide triphosphate hydrolases"/>
    <property type="match status" value="1"/>
</dbReference>
<dbReference type="RefSeq" id="WP_132014798.1">
    <property type="nucleotide sequence ID" value="NZ_SLUN01000015.1"/>
</dbReference>
<dbReference type="GO" id="GO:0005047">
    <property type="term" value="F:signal recognition particle binding"/>
    <property type="evidence" value="ECO:0007669"/>
    <property type="project" value="TreeGrafter"/>
</dbReference>
<keyword evidence="5" id="KW-1003">Cell membrane</keyword>
<accession>A0A4R1RLD2</accession>
<dbReference type="InterPro" id="IPR003593">
    <property type="entry name" value="AAA+_ATPase"/>
</dbReference>
<keyword evidence="4" id="KW-0813">Transport</keyword>
<keyword evidence="11" id="KW-1006">Bacterial flagellum protein export</keyword>
<feature type="domain" description="SRP54-type proteins GTP-binding" evidence="16">
    <location>
        <begin position="205"/>
        <end position="396"/>
    </location>
</feature>
<dbReference type="PANTHER" id="PTHR43134">
    <property type="entry name" value="SIGNAL RECOGNITION PARTICLE RECEPTOR SUBUNIT ALPHA"/>
    <property type="match status" value="1"/>
</dbReference>
<evidence type="ECO:0000256" key="8">
    <source>
        <dbReference type="ARBA" id="ARBA00022927"/>
    </source>
</evidence>
<comment type="subcellular location">
    <subcellularLocation>
        <location evidence="1">Cell membrane</location>
        <topology evidence="1">Peripheral membrane protein</topology>
        <orientation evidence="1">Cytoplasmic side</orientation>
    </subcellularLocation>
</comment>
<comment type="function">
    <text evidence="12">Necessary for flagellar biosynthesis. May be involved in translocation of the flagellum.</text>
</comment>
<keyword evidence="7" id="KW-1005">Bacterial flagellum biogenesis</keyword>
<evidence type="ECO:0000256" key="1">
    <source>
        <dbReference type="ARBA" id="ARBA00004413"/>
    </source>
</evidence>
<dbReference type="FunFam" id="3.40.50.300:FF:000695">
    <property type="entry name" value="Flagellar biosynthesis regulator FlhF"/>
    <property type="match status" value="1"/>
</dbReference>
<reference evidence="17 18" key="1">
    <citation type="submission" date="2019-03" db="EMBL/GenBank/DDBJ databases">
        <title>Genomic Encyclopedia of Type Strains, Phase IV (KMG-IV): sequencing the most valuable type-strain genomes for metagenomic binning, comparative biology and taxonomic classification.</title>
        <authorList>
            <person name="Goeker M."/>
        </authorList>
    </citation>
    <scope>NUCLEOTIDE SEQUENCE [LARGE SCALE GENOMIC DNA]</scope>
    <source>
        <strain evidence="17 18">LX-B</strain>
    </source>
</reference>
<name>A0A4R1RLD2_HYDET</name>
<keyword evidence="9" id="KW-0342">GTP-binding</keyword>
<evidence type="ECO:0000256" key="7">
    <source>
        <dbReference type="ARBA" id="ARBA00022795"/>
    </source>
</evidence>
<dbReference type="GO" id="GO:0005886">
    <property type="term" value="C:plasma membrane"/>
    <property type="evidence" value="ECO:0007669"/>
    <property type="project" value="UniProtKB-SubCell"/>
</dbReference>
<evidence type="ECO:0000256" key="12">
    <source>
        <dbReference type="ARBA" id="ARBA00025337"/>
    </source>
</evidence>
<keyword evidence="14" id="KW-0175">Coiled coil</keyword>
<evidence type="ECO:0000313" key="17">
    <source>
        <dbReference type="EMBL" id="TCL66562.1"/>
    </source>
</evidence>
<evidence type="ECO:0000256" key="13">
    <source>
        <dbReference type="NCBIfam" id="TIGR03499"/>
    </source>
</evidence>
<dbReference type="SUPFAM" id="SSF52540">
    <property type="entry name" value="P-loop containing nucleoside triphosphate hydrolases"/>
    <property type="match status" value="1"/>
</dbReference>
<evidence type="ECO:0000313" key="18">
    <source>
        <dbReference type="Proteomes" id="UP000295008"/>
    </source>
</evidence>
<evidence type="ECO:0000256" key="14">
    <source>
        <dbReference type="SAM" id="Coils"/>
    </source>
</evidence>